<evidence type="ECO:0000256" key="2">
    <source>
        <dbReference type="ARBA" id="ARBA00023125"/>
    </source>
</evidence>
<dbReference type="InterPro" id="IPR023772">
    <property type="entry name" value="DNA-bd_HTH_TetR-type_CS"/>
</dbReference>
<keyword evidence="2 4" id="KW-0238">DNA-binding</keyword>
<dbReference type="Pfam" id="PF00440">
    <property type="entry name" value="TetR_N"/>
    <property type="match status" value="1"/>
</dbReference>
<dbReference type="EMBL" id="CP024988">
    <property type="protein sequence ID" value="AWT25768.1"/>
    <property type="molecule type" value="Genomic_DNA"/>
</dbReference>
<dbReference type="GO" id="GO:0003700">
    <property type="term" value="F:DNA-binding transcription factor activity"/>
    <property type="evidence" value="ECO:0007669"/>
    <property type="project" value="TreeGrafter"/>
</dbReference>
<dbReference type="InterPro" id="IPR009057">
    <property type="entry name" value="Homeodomain-like_sf"/>
</dbReference>
<accession>A0A2Z3YNC3</accession>
<dbReference type="InterPro" id="IPR001647">
    <property type="entry name" value="HTH_TetR"/>
</dbReference>
<keyword evidence="1" id="KW-0805">Transcription regulation</keyword>
<dbReference type="PROSITE" id="PS01081">
    <property type="entry name" value="HTH_TETR_1"/>
    <property type="match status" value="1"/>
</dbReference>
<evidence type="ECO:0000313" key="6">
    <source>
        <dbReference type="EMBL" id="AWT25768.1"/>
    </source>
</evidence>
<feature type="DNA-binding region" description="H-T-H motif" evidence="4">
    <location>
        <begin position="62"/>
        <end position="81"/>
    </location>
</feature>
<dbReference type="PANTHER" id="PTHR30055:SF234">
    <property type="entry name" value="HTH-TYPE TRANSCRIPTIONAL REGULATOR BETI"/>
    <property type="match status" value="1"/>
</dbReference>
<feature type="domain" description="HTH tetR-type" evidence="5">
    <location>
        <begin position="39"/>
        <end position="99"/>
    </location>
</feature>
<sequence length="247" mass="27874">MRGAVPDFCIACKNAPGVELRLVTDRDNDCPGLRERKRRETRLRIEDCGTELILERGFDQVTLEEICDRAGVSRRTFFNYFDSKDQVASGTGLPALRPEDLKSFATADSGNVVRDILRFLGERIDSDPDTSLTLSPDRETSLRIKARRRIIISRTPHLMLAGMRRFDELAGAVLEAITANLTEFPERRRAPHLDAHEEATLLTAFIRQCLITAPLIHRNEESSRTESLHRAGRDLIQLAAAYADGWD</sequence>
<name>A0A2Z3YNC3_9CORY</name>
<gene>
    <name evidence="6" type="ORF">Csp1_09620</name>
</gene>
<evidence type="ECO:0000256" key="3">
    <source>
        <dbReference type="ARBA" id="ARBA00023163"/>
    </source>
</evidence>
<dbReference type="KEGG" id="cpre:Csp1_09620"/>
<proteinExistence type="predicted"/>
<keyword evidence="7" id="KW-1185">Reference proteome</keyword>
<dbReference type="InterPro" id="IPR050109">
    <property type="entry name" value="HTH-type_TetR-like_transc_reg"/>
</dbReference>
<dbReference type="SUPFAM" id="SSF46689">
    <property type="entry name" value="Homeodomain-like"/>
    <property type="match status" value="1"/>
</dbReference>
<evidence type="ECO:0000259" key="5">
    <source>
        <dbReference type="PROSITE" id="PS50977"/>
    </source>
</evidence>
<evidence type="ECO:0000256" key="4">
    <source>
        <dbReference type="PROSITE-ProRule" id="PRU00335"/>
    </source>
</evidence>
<protein>
    <recommendedName>
        <fullName evidence="5">HTH tetR-type domain-containing protein</fullName>
    </recommendedName>
</protein>
<organism evidence="6 7">
    <name type="scientific">Corynebacterium provencense</name>
    <dbReference type="NCBI Taxonomy" id="1737425"/>
    <lineage>
        <taxon>Bacteria</taxon>
        <taxon>Bacillati</taxon>
        <taxon>Actinomycetota</taxon>
        <taxon>Actinomycetes</taxon>
        <taxon>Mycobacteriales</taxon>
        <taxon>Corynebacteriaceae</taxon>
        <taxon>Corynebacterium</taxon>
    </lineage>
</organism>
<dbReference type="PRINTS" id="PR00455">
    <property type="entry name" value="HTHTETR"/>
</dbReference>
<evidence type="ECO:0000313" key="7">
    <source>
        <dbReference type="Proteomes" id="UP000247696"/>
    </source>
</evidence>
<dbReference type="GO" id="GO:0000976">
    <property type="term" value="F:transcription cis-regulatory region binding"/>
    <property type="evidence" value="ECO:0007669"/>
    <property type="project" value="TreeGrafter"/>
</dbReference>
<evidence type="ECO:0000256" key="1">
    <source>
        <dbReference type="ARBA" id="ARBA00023015"/>
    </source>
</evidence>
<keyword evidence="3" id="KW-0804">Transcription</keyword>
<dbReference type="AlphaFoldDB" id="A0A2Z3YNC3"/>
<dbReference type="PANTHER" id="PTHR30055">
    <property type="entry name" value="HTH-TYPE TRANSCRIPTIONAL REGULATOR RUTR"/>
    <property type="match status" value="1"/>
</dbReference>
<dbReference type="PROSITE" id="PS50977">
    <property type="entry name" value="HTH_TETR_2"/>
    <property type="match status" value="1"/>
</dbReference>
<dbReference type="STRING" id="1737425.GCA_900049755_00326"/>
<dbReference type="Proteomes" id="UP000247696">
    <property type="component" value="Chromosome"/>
</dbReference>
<reference evidence="7" key="1">
    <citation type="submission" date="2017-11" db="EMBL/GenBank/DDBJ databases">
        <title>Otitis media/interna in a cat caused by the recently described species Corynebacterium provencense.</title>
        <authorList>
            <person name="Kittl S."/>
            <person name="Brodard I."/>
            <person name="Rychener L."/>
            <person name="Jores J."/>
            <person name="Roosje P."/>
            <person name="Gobeli Brawand S."/>
        </authorList>
    </citation>
    <scope>NUCLEOTIDE SEQUENCE [LARGE SCALE GENOMIC DNA]</scope>
    <source>
        <strain evidence="7">17KM38</strain>
    </source>
</reference>
<dbReference type="Gene3D" id="1.10.357.10">
    <property type="entry name" value="Tetracycline Repressor, domain 2"/>
    <property type="match status" value="1"/>
</dbReference>